<feature type="transmembrane region" description="Helical" evidence="5">
    <location>
        <begin position="165"/>
        <end position="185"/>
    </location>
</feature>
<proteinExistence type="predicted"/>
<feature type="transmembrane region" description="Helical" evidence="5">
    <location>
        <begin position="133"/>
        <end position="150"/>
    </location>
</feature>
<evidence type="ECO:0000256" key="4">
    <source>
        <dbReference type="ARBA" id="ARBA00023136"/>
    </source>
</evidence>
<keyword evidence="4 5" id="KW-0472">Membrane</keyword>
<dbReference type="AlphaFoldDB" id="A0AAF5D702"/>
<evidence type="ECO:0000256" key="5">
    <source>
        <dbReference type="SAM" id="Phobius"/>
    </source>
</evidence>
<feature type="transmembrane region" description="Helical" evidence="5">
    <location>
        <begin position="98"/>
        <end position="121"/>
    </location>
</feature>
<dbReference type="InterPro" id="IPR053286">
    <property type="entry name" value="Nematode_rcpt-like_srab"/>
</dbReference>
<comment type="subcellular location">
    <subcellularLocation>
        <location evidence="1">Membrane</location>
        <topology evidence="1">Multi-pass membrane protein</topology>
    </subcellularLocation>
</comment>
<dbReference type="Pfam" id="PF10292">
    <property type="entry name" value="7TM_GPCR_Srab"/>
    <property type="match status" value="2"/>
</dbReference>
<dbReference type="WBParaSite" id="TCONS_00007725.p1">
    <property type="protein sequence ID" value="TCONS_00007725.p1"/>
    <property type="gene ID" value="XLOC_005758"/>
</dbReference>
<dbReference type="InterPro" id="IPR019408">
    <property type="entry name" value="7TM_GPCR_serpentine_rcpt_Srab"/>
</dbReference>
<reference evidence="7" key="1">
    <citation type="submission" date="2024-02" db="UniProtKB">
        <authorList>
            <consortium name="WormBaseParasite"/>
        </authorList>
    </citation>
    <scope>IDENTIFICATION</scope>
</reference>
<dbReference type="PANTHER" id="PTHR46561:SF11">
    <property type="entry name" value="SERPENTINE RECEPTOR CLASS ALPHA_BETA-14"/>
    <property type="match status" value="1"/>
</dbReference>
<evidence type="ECO:0000313" key="7">
    <source>
        <dbReference type="WBParaSite" id="TCONS_00007725.p1"/>
    </source>
</evidence>
<evidence type="ECO:0000313" key="6">
    <source>
        <dbReference type="Proteomes" id="UP000035681"/>
    </source>
</evidence>
<evidence type="ECO:0000256" key="2">
    <source>
        <dbReference type="ARBA" id="ARBA00022692"/>
    </source>
</evidence>
<feature type="transmembrane region" description="Helical" evidence="5">
    <location>
        <begin position="45"/>
        <end position="64"/>
    </location>
</feature>
<dbReference type="PANTHER" id="PTHR46561">
    <property type="entry name" value="SERPENTINE RECEPTOR, CLASS AB (CLASS A-LIKE)-RELATED"/>
    <property type="match status" value="1"/>
</dbReference>
<feature type="transmembrane region" description="Helical" evidence="5">
    <location>
        <begin position="21"/>
        <end position="39"/>
    </location>
</feature>
<sequence length="341" mass="40117">MDLFKYDNVLTINDLPKIADILTCIILLILLPIEAYFIYKKSYHIFFKSLCFSFIFSILLHVYGNVYINTIYFLHIETIVTTTIHSDVFVFFTNTANFFYTYGLCITKITLWVLCCERIYATINKRDYENTDNICIAVLLFWLPYLYGFNIKNICDVWPFFGRNYSTFCLFFEALTITLCIILYVNSRRLRTMTFDNSLQLSEKYQLNENIKISKILIPIVITCMVINVVKLYYSFGFSVTGLCLWMMCLERTLATITAKTYEKNNNKLQRLKKKKKKIQICEGDVCVRIPKNNSKKVIEERLKKAKSSGGGNIKIITQENKTLNMNYDQQSYFNFLKQAW</sequence>
<evidence type="ECO:0000256" key="1">
    <source>
        <dbReference type="ARBA" id="ARBA00004141"/>
    </source>
</evidence>
<accession>A0AAF5D702</accession>
<organism evidence="6 7">
    <name type="scientific">Strongyloides stercoralis</name>
    <name type="common">Threadworm</name>
    <dbReference type="NCBI Taxonomy" id="6248"/>
    <lineage>
        <taxon>Eukaryota</taxon>
        <taxon>Metazoa</taxon>
        <taxon>Ecdysozoa</taxon>
        <taxon>Nematoda</taxon>
        <taxon>Chromadorea</taxon>
        <taxon>Rhabditida</taxon>
        <taxon>Tylenchina</taxon>
        <taxon>Panagrolaimomorpha</taxon>
        <taxon>Strongyloidoidea</taxon>
        <taxon>Strongyloididae</taxon>
        <taxon>Strongyloides</taxon>
    </lineage>
</organism>
<protein>
    <submittedName>
        <fullName evidence="7">G-protein coupled receptors family 1 profile domain-containing protein</fullName>
    </submittedName>
</protein>
<dbReference type="Proteomes" id="UP000035681">
    <property type="component" value="Unplaced"/>
</dbReference>
<keyword evidence="3 5" id="KW-1133">Transmembrane helix</keyword>
<name>A0AAF5D702_STRER</name>
<dbReference type="GO" id="GO:0016020">
    <property type="term" value="C:membrane"/>
    <property type="evidence" value="ECO:0007669"/>
    <property type="project" value="UniProtKB-SubCell"/>
</dbReference>
<evidence type="ECO:0000256" key="3">
    <source>
        <dbReference type="ARBA" id="ARBA00022989"/>
    </source>
</evidence>
<keyword evidence="6" id="KW-1185">Reference proteome</keyword>
<keyword evidence="2 5" id="KW-0812">Transmembrane</keyword>
<feature type="transmembrane region" description="Helical" evidence="5">
    <location>
        <begin position="216"/>
        <end position="234"/>
    </location>
</feature>